<evidence type="ECO:0000313" key="2">
    <source>
        <dbReference type="EMBL" id="OGE97308.1"/>
    </source>
</evidence>
<gene>
    <name evidence="2" type="ORF">A3B10_04155</name>
</gene>
<accession>A0A1F5Q577</accession>
<keyword evidence="1" id="KW-0812">Transmembrane</keyword>
<proteinExistence type="predicted"/>
<name>A0A1F5Q577_9BACT</name>
<keyword evidence="1" id="KW-1133">Transmembrane helix</keyword>
<evidence type="ECO:0000313" key="3">
    <source>
        <dbReference type="Proteomes" id="UP000177281"/>
    </source>
</evidence>
<keyword evidence="1" id="KW-0472">Membrane</keyword>
<dbReference type="Proteomes" id="UP000177281">
    <property type="component" value="Unassembled WGS sequence"/>
</dbReference>
<comment type="caution">
    <text evidence="2">The sequence shown here is derived from an EMBL/GenBank/DDBJ whole genome shotgun (WGS) entry which is preliminary data.</text>
</comment>
<organism evidence="2 3">
    <name type="scientific">Candidatus Doudnabacteria bacterium RIFCSPLOWO2_01_FULL_44_21</name>
    <dbReference type="NCBI Taxonomy" id="1817841"/>
    <lineage>
        <taxon>Bacteria</taxon>
        <taxon>Candidatus Doudnaibacteriota</taxon>
    </lineage>
</organism>
<dbReference type="AlphaFoldDB" id="A0A1F5Q577"/>
<feature type="transmembrane region" description="Helical" evidence="1">
    <location>
        <begin position="12"/>
        <end position="31"/>
    </location>
</feature>
<evidence type="ECO:0000256" key="1">
    <source>
        <dbReference type="SAM" id="Phobius"/>
    </source>
</evidence>
<reference evidence="2 3" key="1">
    <citation type="journal article" date="2016" name="Nat. Commun.">
        <title>Thousands of microbial genomes shed light on interconnected biogeochemical processes in an aquifer system.</title>
        <authorList>
            <person name="Anantharaman K."/>
            <person name="Brown C.T."/>
            <person name="Hug L.A."/>
            <person name="Sharon I."/>
            <person name="Castelle C.J."/>
            <person name="Probst A.J."/>
            <person name="Thomas B.C."/>
            <person name="Singh A."/>
            <person name="Wilkins M.J."/>
            <person name="Karaoz U."/>
            <person name="Brodie E.L."/>
            <person name="Williams K.H."/>
            <person name="Hubbard S.S."/>
            <person name="Banfield J.F."/>
        </authorList>
    </citation>
    <scope>NUCLEOTIDE SEQUENCE [LARGE SCALE GENOMIC DNA]</scope>
</reference>
<dbReference type="EMBL" id="MFFB01000002">
    <property type="protein sequence ID" value="OGE97308.1"/>
    <property type="molecule type" value="Genomic_DNA"/>
</dbReference>
<protein>
    <submittedName>
        <fullName evidence="2">Uncharacterized protein</fullName>
    </submittedName>
</protein>
<sequence>MISEQQRIITGIILGFFIASQFFTISAVLLAPKPAQAVFGALDTNYILGDLPAWLQKLITGVLRELALRISEKYIARFVDKLQEKYKIKNFLYYDRVLSNYYLNRYIFDKVSDPDLRQIYSMMESAYVSGTSTGTTGQPDPRRALIPRLNKAISDLYIKKGGIDPNKVYNPSPSVSEYDYFQTSYVYFLNPIGYAERNLQAEFGKFQSSATTAAQLEIMIGSGLKAGRVIGGTCKVGGVTQPSGSGLDTPEKCKEFGGTWQPSALDEARSFIDNPTVFIQGHLDSFIKEKVTANFNPNNFWSVIGSLVGNFLWNKFALAKPGGTLEEAPAAFAYGPEGGTQLDIDNDGIPDGYDIDDDGSLDICHHGGTAPNCTPSGTATSSPYFVPMCQSLEFAIKELKKYLDWLTRTPFVQAQSVTWLNRTSVVNGAADDLQTTLIQYEQTEYDTATVALGKYTKFMGKIINSLAKDDDLKGFWGSDAEAQAKIIVNTTNLLAYLQEFKIAVNRCDNPDAAAAALVPPPVIDPGDNPCLVTVLAGTDNSVYRTAGDAAIAQALNDNPVEAATLATLDPGGGVVFIAAAASIIDAAALILRAQGYRVGRALDCDGNISTNKIILGSFGDQNGKIYSVFSSVITVGLSLTQHFSGLTYTEDGGWERLVP</sequence>
<dbReference type="STRING" id="1817841.A3B10_04155"/>